<name>A0A8H7A9K4_9EURO</name>
<gene>
    <name evidence="2" type="ORF">GJ744_004353</name>
</gene>
<sequence length="395" mass="45231">MTRGALQYLQVPLSSFTASLTPSATVSKHCPKCKRAWRRPFSSTRSCDMTKLRAEMFNWLNSRGKNFLDPVQGKTNYLTDYDKRGFRRNKEPDAAGEQADSTEREKGTRDLPRRPFPLNEWFISQPILSEELREEIWRRVQIDKKSIRNVSVELGVEMRRVGAVVRLQELEKQWRAENKPLALPYAEAIHSMVPSTPLKNPPVPHETVNDLPVHSMTLPQLFYPTSESRQFNRVDAGRIFSGAPRLPDEADVTQGGQSVEPWKDTSIEIVGKPGHERPVLKAADARIPHPHLIAHEKDKLDPELDALERHERYHARLREEMEQRAGKKEARRKQIEKHTTRVDTGRYEFLIKDCQTTRLGTGLDGRGTASPGRRYGVPSQDRKRGAIKIPTKVEV</sequence>
<dbReference type="PANTHER" id="PTHR28158">
    <property type="entry name" value="37S RIBOSOMAL PROTEIN S35, MITOCHONDRIAL"/>
    <property type="match status" value="1"/>
</dbReference>
<organism evidence="2 3">
    <name type="scientific">Endocarpon pusillum</name>
    <dbReference type="NCBI Taxonomy" id="364733"/>
    <lineage>
        <taxon>Eukaryota</taxon>
        <taxon>Fungi</taxon>
        <taxon>Dikarya</taxon>
        <taxon>Ascomycota</taxon>
        <taxon>Pezizomycotina</taxon>
        <taxon>Eurotiomycetes</taxon>
        <taxon>Chaetothyriomycetidae</taxon>
        <taxon>Verrucariales</taxon>
        <taxon>Verrucariaceae</taxon>
        <taxon>Endocarpon</taxon>
    </lineage>
</organism>
<evidence type="ECO:0008006" key="4">
    <source>
        <dbReference type="Google" id="ProtNLM"/>
    </source>
</evidence>
<feature type="region of interest" description="Disordered" evidence="1">
    <location>
        <begin position="82"/>
        <end position="112"/>
    </location>
</feature>
<dbReference type="Pfam" id="PF12298">
    <property type="entry name" value="Bot1p"/>
    <property type="match status" value="1"/>
</dbReference>
<proteinExistence type="predicted"/>
<dbReference type="GO" id="GO:0032543">
    <property type="term" value="P:mitochondrial translation"/>
    <property type="evidence" value="ECO:0007669"/>
    <property type="project" value="TreeGrafter"/>
</dbReference>
<evidence type="ECO:0000256" key="1">
    <source>
        <dbReference type="SAM" id="MobiDB-lite"/>
    </source>
</evidence>
<dbReference type="GO" id="GO:0005763">
    <property type="term" value="C:mitochondrial small ribosomal subunit"/>
    <property type="evidence" value="ECO:0007669"/>
    <property type="project" value="TreeGrafter"/>
</dbReference>
<feature type="region of interest" description="Disordered" evidence="1">
    <location>
        <begin position="359"/>
        <end position="395"/>
    </location>
</feature>
<dbReference type="InterPro" id="IPR021036">
    <property type="entry name" value="Ribosomal_mS45"/>
</dbReference>
<keyword evidence="3" id="KW-1185">Reference proteome</keyword>
<reference evidence="2" key="1">
    <citation type="submission" date="2020-02" db="EMBL/GenBank/DDBJ databases">
        <authorList>
            <person name="Palmer J.M."/>
        </authorList>
    </citation>
    <scope>NUCLEOTIDE SEQUENCE</scope>
    <source>
        <strain evidence="2">EPUS1.4</strain>
        <tissue evidence="2">Thallus</tissue>
    </source>
</reference>
<evidence type="ECO:0000313" key="3">
    <source>
        <dbReference type="Proteomes" id="UP000606974"/>
    </source>
</evidence>
<dbReference type="EMBL" id="JAACFV010000199">
    <property type="protein sequence ID" value="KAF7503071.1"/>
    <property type="molecule type" value="Genomic_DNA"/>
</dbReference>
<accession>A0A8H7A9K4</accession>
<feature type="compositionally biased region" description="Basic and acidic residues" evidence="1">
    <location>
        <begin position="101"/>
        <end position="112"/>
    </location>
</feature>
<feature type="compositionally biased region" description="Basic and acidic residues" evidence="1">
    <location>
        <begin position="82"/>
        <end position="93"/>
    </location>
</feature>
<dbReference type="AlphaFoldDB" id="A0A8H7A9K4"/>
<comment type="caution">
    <text evidence="2">The sequence shown here is derived from an EMBL/GenBank/DDBJ whole genome shotgun (WGS) entry which is preliminary data.</text>
</comment>
<evidence type="ECO:0000313" key="2">
    <source>
        <dbReference type="EMBL" id="KAF7503071.1"/>
    </source>
</evidence>
<protein>
    <recommendedName>
        <fullName evidence="4">37S ribosomal protein S35, mitochondrial</fullName>
    </recommendedName>
</protein>
<dbReference type="OrthoDB" id="10052321at2759"/>
<dbReference type="Proteomes" id="UP000606974">
    <property type="component" value="Unassembled WGS sequence"/>
</dbReference>
<dbReference type="GO" id="GO:0003735">
    <property type="term" value="F:structural constituent of ribosome"/>
    <property type="evidence" value="ECO:0007669"/>
    <property type="project" value="TreeGrafter"/>
</dbReference>
<dbReference type="PANTHER" id="PTHR28158:SF1">
    <property type="entry name" value="SMALL RIBOSOMAL SUBUNIT PROTEIN MS45"/>
    <property type="match status" value="1"/>
</dbReference>